<protein>
    <recommendedName>
        <fullName evidence="3 9">T-complex protein 1 subunit gamma</fullName>
    </recommendedName>
</protein>
<keyword evidence="11" id="KW-0472">Membrane</keyword>
<dbReference type="FunFam" id="3.50.7.10:FF:000005">
    <property type="entry name" value="T-complex protein 1 subunit gamma"/>
    <property type="match status" value="1"/>
</dbReference>
<dbReference type="GO" id="GO:0005524">
    <property type="term" value="F:ATP binding"/>
    <property type="evidence" value="ECO:0007669"/>
    <property type="project" value="UniProtKB-KW"/>
</dbReference>
<evidence type="ECO:0000256" key="10">
    <source>
        <dbReference type="SAM" id="MobiDB-lite"/>
    </source>
</evidence>
<dbReference type="InterPro" id="IPR053374">
    <property type="entry name" value="TCP-1_chaperonin"/>
</dbReference>
<keyword evidence="12" id="KW-1185">Reference proteome</keyword>
<feature type="region of interest" description="Disordered" evidence="10">
    <location>
        <begin position="1045"/>
        <end position="1073"/>
    </location>
</feature>
<organism evidence="12 13">
    <name type="scientific">Macrostomum lignano</name>
    <dbReference type="NCBI Taxonomy" id="282301"/>
    <lineage>
        <taxon>Eukaryota</taxon>
        <taxon>Metazoa</taxon>
        <taxon>Spiralia</taxon>
        <taxon>Lophotrochozoa</taxon>
        <taxon>Platyhelminthes</taxon>
        <taxon>Rhabditophora</taxon>
        <taxon>Macrostomorpha</taxon>
        <taxon>Macrostomida</taxon>
        <taxon>Macrostomidae</taxon>
        <taxon>Macrostomum</taxon>
    </lineage>
</organism>
<feature type="region of interest" description="Disordered" evidence="10">
    <location>
        <begin position="476"/>
        <end position="496"/>
    </location>
</feature>
<dbReference type="NCBIfam" id="TIGR02344">
    <property type="entry name" value="chap_CCT_gamma"/>
    <property type="match status" value="1"/>
</dbReference>
<sequence length="1137" mass="122590">VFLRAADRVGAGLAGLHLGGGVSPKIGQLDAAFVGGLVGRPDAAAAGQLRSKAASGAGLGGLPQRQGVAAAALAMVDHLRGVGGLVLQLGLLGLLRLGLAVARLARQQVGASALLGQLLLGALALALLKQLGFSRPPHHLHIPLLLLGGLSGQAAALVLPVLLDALLHGLALPPLRVLLAGQLLLALLHRVVQPLLLVAALGCELGGQALLDAVQVALLLLVNLALLLRPQAHHLLLGRGEHAAVFVLLLVKQPLHVLHPAHVGDLLQVVVHQLPLLLLGDLVQPLLLQGVGDGEAAKFEAFLVFELRLSAMLLLVQADLLALISRYFWSWPSLARARRRFSSICASRSFSTSYCWIFAFSRISLRCSAARRASSTSRAFFSSSSLARRRLRSSSFFCLAPWRCGADSGMKERDKEPAAGAGVLSQSLINSLLRTFKFARSSRACLAACSSISRLCSWRVMRLQSSPVSTVTLRRSVWPPPTTNSHQNTKREQGRKVQLTNIQSAKTVADVIRTCLGPQAMLKMLMDPMGGIVMTNDGNAILREITVQHPAAKSMIEIARTQDEEVGDGTTSVIILAGEILAVSTAFLEQSIHPTIIITAYRQALEDMLEMASSRYSVDVDTNDTDKMHELIRTCLGTRVHTQWNQVACRIALDAVRTVHKERGSDGQAQEIDIKRYARIEKIPGGSIEDSCVLDGIMINKDVVHPQMRRRIANPRIVLLDCDLEYKKGESQTNVEIRQEEDFTRLLQLEEEYIKTVCQAVLAVKPDLVITEKGVSDLAQHYLVKAGVSVLRRLRRTDQWRVARAIGATIVNRPDELKEEDIGTGCGLFEVRKIGDEYYSYLVQCRNPKACTIVLRGPSKDILNEMDRSLNDALNVARNIVLKPKLCPGGGAFEMAIAHAVSEKGKALTTVHQGPYRALAAALEVIPRTLIQNCGANVIRTLTALRAKHAGTEPEDWMWGVDGETGKLRHMKADGIWEPLSVKNQVLKTATETAILLLRIDDIVSGTKKGGVEGAAAAAKAAANEAAQPAAGGDDCCTIRMSVPQQQAEGPSRRGGRRLTASSSSGGGLKTGWLRHRLRRLSLPSLLAGGFSSGGGGGGGRRRRRRPRSPEQPLTQKPQQTLQPPISSTPKTPEIRV</sequence>
<feature type="compositionally biased region" description="Low complexity" evidence="10">
    <location>
        <begin position="1111"/>
        <end position="1125"/>
    </location>
</feature>
<feature type="transmembrane region" description="Helical" evidence="11">
    <location>
        <begin position="85"/>
        <end position="105"/>
    </location>
</feature>
<dbReference type="InterPro" id="IPR027410">
    <property type="entry name" value="TCP-1-like_intermed_sf"/>
</dbReference>
<dbReference type="Pfam" id="PF00118">
    <property type="entry name" value="Cpn60_TCP1"/>
    <property type="match status" value="1"/>
</dbReference>
<dbReference type="SUPFAM" id="SSF52029">
    <property type="entry name" value="GroEL apical domain-like"/>
    <property type="match status" value="1"/>
</dbReference>
<dbReference type="InterPro" id="IPR002423">
    <property type="entry name" value="Cpn60/GroEL/TCP-1"/>
</dbReference>
<comment type="subcellular location">
    <subcellularLocation>
        <location evidence="1">Cytoplasm</location>
    </subcellularLocation>
</comment>
<evidence type="ECO:0000256" key="1">
    <source>
        <dbReference type="ARBA" id="ARBA00004496"/>
    </source>
</evidence>
<evidence type="ECO:0000313" key="13">
    <source>
        <dbReference type="WBParaSite" id="maker-uti_cns_0015295-snap-gene-0.3-mRNA-1"/>
    </source>
</evidence>
<dbReference type="InterPro" id="IPR012719">
    <property type="entry name" value="Chap_CCT_gamma"/>
</dbReference>
<evidence type="ECO:0000256" key="7">
    <source>
        <dbReference type="ARBA" id="ARBA00023186"/>
    </source>
</evidence>
<keyword evidence="11" id="KW-1133">Transmembrane helix</keyword>
<dbReference type="NCBIfam" id="NF041083">
    <property type="entry name" value="thermosome_beta"/>
    <property type="match status" value="1"/>
</dbReference>
<evidence type="ECO:0000256" key="6">
    <source>
        <dbReference type="ARBA" id="ARBA00022840"/>
    </source>
</evidence>
<dbReference type="SUPFAM" id="SSF48592">
    <property type="entry name" value="GroEL equatorial domain-like"/>
    <property type="match status" value="1"/>
</dbReference>
<dbReference type="Gene3D" id="3.50.7.10">
    <property type="entry name" value="GroEL"/>
    <property type="match status" value="1"/>
</dbReference>
<dbReference type="GO" id="GO:0005832">
    <property type="term" value="C:chaperonin-containing T-complex"/>
    <property type="evidence" value="ECO:0007669"/>
    <property type="project" value="UniProtKB-ARBA"/>
</dbReference>
<keyword evidence="5 8" id="KW-0547">Nucleotide-binding</keyword>
<name>A0A1I8IQS3_9PLAT</name>
<evidence type="ECO:0000313" key="12">
    <source>
        <dbReference type="Proteomes" id="UP000095280"/>
    </source>
</evidence>
<keyword evidence="11" id="KW-0812">Transmembrane</keyword>
<evidence type="ECO:0000256" key="9">
    <source>
        <dbReference type="RuleBase" id="RU004191"/>
    </source>
</evidence>
<reference evidence="13" key="1">
    <citation type="submission" date="2016-11" db="UniProtKB">
        <authorList>
            <consortium name="WormBaseParasite"/>
        </authorList>
    </citation>
    <scope>IDENTIFICATION</scope>
</reference>
<dbReference type="InterPro" id="IPR017998">
    <property type="entry name" value="Chaperone_TCP-1"/>
</dbReference>
<keyword evidence="7 8" id="KW-0143">Chaperone</keyword>
<dbReference type="WBParaSite" id="maker-uti_cns_0015295-snap-gene-0.3-mRNA-1">
    <property type="protein sequence ID" value="maker-uti_cns_0015295-snap-gene-0.3-mRNA-1"/>
    <property type="gene ID" value="maker-uti_cns_0015295-snap-gene-0.3"/>
</dbReference>
<dbReference type="PROSITE" id="PS00750">
    <property type="entry name" value="TCP1_1"/>
    <property type="match status" value="1"/>
</dbReference>
<comment type="similarity">
    <text evidence="2 8">Belongs to the TCP-1 chaperonin family.</text>
</comment>
<dbReference type="GO" id="GO:0051082">
    <property type="term" value="F:unfolded protein binding"/>
    <property type="evidence" value="ECO:0007669"/>
    <property type="project" value="InterPro"/>
</dbReference>
<proteinExistence type="inferred from homology"/>
<feature type="transmembrane region" description="Helical" evidence="11">
    <location>
        <begin position="140"/>
        <end position="163"/>
    </location>
</feature>
<keyword evidence="4" id="KW-0963">Cytoplasm</keyword>
<dbReference type="Gene3D" id="1.10.560.10">
    <property type="entry name" value="GroEL-like equatorial domain"/>
    <property type="match status" value="1"/>
</dbReference>
<feature type="transmembrane region" description="Helical" evidence="11">
    <location>
        <begin position="111"/>
        <end position="128"/>
    </location>
</feature>
<evidence type="ECO:0000256" key="4">
    <source>
        <dbReference type="ARBA" id="ARBA00022490"/>
    </source>
</evidence>
<dbReference type="GO" id="GO:0140662">
    <property type="term" value="F:ATP-dependent protein folding chaperone"/>
    <property type="evidence" value="ECO:0007669"/>
    <property type="project" value="InterPro"/>
</dbReference>
<dbReference type="InterPro" id="IPR027413">
    <property type="entry name" value="GROEL-like_equatorial_sf"/>
</dbReference>
<dbReference type="InterPro" id="IPR027409">
    <property type="entry name" value="GroEL-like_apical_dom_sf"/>
</dbReference>
<dbReference type="Proteomes" id="UP000095280">
    <property type="component" value="Unplaced"/>
</dbReference>
<dbReference type="InterPro" id="IPR002194">
    <property type="entry name" value="Chaperonin_TCP-1_CS"/>
</dbReference>
<accession>A0A1I8IQS3</accession>
<keyword evidence="6 8" id="KW-0067">ATP-binding</keyword>
<dbReference type="Gene3D" id="3.30.260.10">
    <property type="entry name" value="TCP-1-like chaperonin intermediate domain"/>
    <property type="match status" value="1"/>
</dbReference>
<feature type="region of interest" description="Disordered" evidence="10">
    <location>
        <begin position="1086"/>
        <end position="1137"/>
    </location>
</feature>
<dbReference type="CDD" id="cd03337">
    <property type="entry name" value="TCP1_gamma"/>
    <property type="match status" value="1"/>
</dbReference>
<dbReference type="PROSITE" id="PS00751">
    <property type="entry name" value="TCP1_2"/>
    <property type="match status" value="1"/>
</dbReference>
<dbReference type="AlphaFoldDB" id="A0A1I8IQS3"/>
<dbReference type="NCBIfam" id="NF041082">
    <property type="entry name" value="thermosome_alpha"/>
    <property type="match status" value="1"/>
</dbReference>
<evidence type="ECO:0000256" key="3">
    <source>
        <dbReference type="ARBA" id="ARBA00017187"/>
    </source>
</evidence>
<dbReference type="InterPro" id="IPR054827">
    <property type="entry name" value="thermosome_alpha"/>
</dbReference>
<dbReference type="SUPFAM" id="SSF54849">
    <property type="entry name" value="GroEL-intermediate domain like"/>
    <property type="match status" value="1"/>
</dbReference>
<evidence type="ECO:0000256" key="11">
    <source>
        <dbReference type="SAM" id="Phobius"/>
    </source>
</evidence>
<evidence type="ECO:0000256" key="2">
    <source>
        <dbReference type="ARBA" id="ARBA00008020"/>
    </source>
</evidence>
<dbReference type="FunFam" id="1.10.560.10:FF:000085">
    <property type="entry name" value="T-complex protein 1 subunit gamma"/>
    <property type="match status" value="1"/>
</dbReference>
<dbReference type="PROSITE" id="PS00995">
    <property type="entry name" value="TCP1_3"/>
    <property type="match status" value="1"/>
</dbReference>
<dbReference type="GO" id="GO:0016887">
    <property type="term" value="F:ATP hydrolysis activity"/>
    <property type="evidence" value="ECO:0007669"/>
    <property type="project" value="InterPro"/>
</dbReference>
<dbReference type="PRINTS" id="PR00304">
    <property type="entry name" value="TCOMPLEXTCP1"/>
</dbReference>
<evidence type="ECO:0000256" key="5">
    <source>
        <dbReference type="ARBA" id="ARBA00022741"/>
    </source>
</evidence>
<evidence type="ECO:0000256" key="8">
    <source>
        <dbReference type="RuleBase" id="RU004187"/>
    </source>
</evidence>
<dbReference type="PANTHER" id="PTHR11353">
    <property type="entry name" value="CHAPERONIN"/>
    <property type="match status" value="1"/>
</dbReference>